<comment type="caution">
    <text evidence="7">The sequence shown here is derived from an EMBL/GenBank/DDBJ whole genome shotgun (WGS) entry which is preliminary data.</text>
</comment>
<evidence type="ECO:0000256" key="4">
    <source>
        <dbReference type="ARBA" id="ARBA00022989"/>
    </source>
</evidence>
<evidence type="ECO:0000256" key="1">
    <source>
        <dbReference type="ARBA" id="ARBA00004141"/>
    </source>
</evidence>
<dbReference type="Proteomes" id="UP000051401">
    <property type="component" value="Unassembled WGS sequence"/>
</dbReference>
<keyword evidence="5 6" id="KW-0472">Membrane</keyword>
<evidence type="ECO:0000256" key="2">
    <source>
        <dbReference type="ARBA" id="ARBA00007375"/>
    </source>
</evidence>
<keyword evidence="3 6" id="KW-0812">Transmembrane</keyword>
<organism evidence="7 8">
    <name type="scientific">Roseovarius indicus</name>
    <dbReference type="NCBI Taxonomy" id="540747"/>
    <lineage>
        <taxon>Bacteria</taxon>
        <taxon>Pseudomonadati</taxon>
        <taxon>Pseudomonadota</taxon>
        <taxon>Alphaproteobacteria</taxon>
        <taxon>Rhodobacterales</taxon>
        <taxon>Roseobacteraceae</taxon>
        <taxon>Roseovarius</taxon>
    </lineage>
</organism>
<dbReference type="EMBL" id="LAXI01000008">
    <property type="protein sequence ID" value="KRS17311.1"/>
    <property type="molecule type" value="Genomic_DNA"/>
</dbReference>
<evidence type="ECO:0000256" key="3">
    <source>
        <dbReference type="ARBA" id="ARBA00022692"/>
    </source>
</evidence>
<dbReference type="GO" id="GO:0016020">
    <property type="term" value="C:membrane"/>
    <property type="evidence" value="ECO:0007669"/>
    <property type="project" value="UniProtKB-SubCell"/>
</dbReference>
<evidence type="ECO:0000256" key="6">
    <source>
        <dbReference type="SAM" id="Phobius"/>
    </source>
</evidence>
<keyword evidence="4 6" id="KW-1133">Transmembrane helix</keyword>
<evidence type="ECO:0000256" key="5">
    <source>
        <dbReference type="ARBA" id="ARBA00023136"/>
    </source>
</evidence>
<accession>A0A0T5P8T7</accession>
<evidence type="ECO:0000313" key="7">
    <source>
        <dbReference type="EMBL" id="KRS17311.1"/>
    </source>
</evidence>
<comment type="similarity">
    <text evidence="2">Belongs to the TMEM86 family.</text>
</comment>
<evidence type="ECO:0000313" key="8">
    <source>
        <dbReference type="Proteomes" id="UP000051401"/>
    </source>
</evidence>
<dbReference type="PANTHER" id="PTHR31885">
    <property type="entry name" value="GH04784P"/>
    <property type="match status" value="1"/>
</dbReference>
<dbReference type="PATRIC" id="fig|540747.5.peg.5968"/>
<feature type="transmembrane region" description="Helical" evidence="6">
    <location>
        <begin position="179"/>
        <end position="199"/>
    </location>
</feature>
<reference evidence="7 8" key="1">
    <citation type="submission" date="2015-04" db="EMBL/GenBank/DDBJ databases">
        <title>The draft genome sequence of Roseovarius indicus B108T.</title>
        <authorList>
            <person name="Li G."/>
            <person name="Lai Q."/>
            <person name="Shao Z."/>
            <person name="Yan P."/>
        </authorList>
    </citation>
    <scope>NUCLEOTIDE SEQUENCE [LARGE SCALE GENOMIC DNA]</scope>
    <source>
        <strain evidence="7 8">B108</strain>
    </source>
</reference>
<comment type="subcellular location">
    <subcellularLocation>
        <location evidence="1">Membrane</location>
        <topology evidence="1">Multi-pass membrane protein</topology>
    </subcellularLocation>
</comment>
<dbReference type="AlphaFoldDB" id="A0A0T5P8T7"/>
<proteinExistence type="inferred from homology"/>
<sequence>MSCVVSVAYGLWFCHRPVTAWRSVVKTVPVALLALWAALAGGPVWLVAALALSAFGDFALSREGERAFLAGLCGFALAHVAYIALLAGLVEGAPPVVPLVALLALAVSTELWLAPHTGEMRWPVRVYVGLITVMAGCALALPGAMWLAALGAGAFVLSDTVLAVQLFRRDVAARFDRALSAVLWALYYGAQMAMALALAG</sequence>
<protein>
    <recommendedName>
        <fullName evidence="9">YhhN-like protein</fullName>
    </recommendedName>
</protein>
<feature type="transmembrane region" description="Helical" evidence="6">
    <location>
        <begin position="67"/>
        <end position="90"/>
    </location>
</feature>
<gene>
    <name evidence="7" type="ORF">XM52_14495</name>
</gene>
<dbReference type="PANTHER" id="PTHR31885:SF6">
    <property type="entry name" value="GH04784P"/>
    <property type="match status" value="1"/>
</dbReference>
<dbReference type="STRING" id="540747.SAMN04488031_108116"/>
<keyword evidence="8" id="KW-1185">Reference proteome</keyword>
<feature type="transmembrane region" description="Helical" evidence="6">
    <location>
        <begin position="122"/>
        <end position="141"/>
    </location>
</feature>
<name>A0A0T5P8T7_9RHOB</name>
<feature type="transmembrane region" description="Helical" evidence="6">
    <location>
        <begin position="32"/>
        <end position="55"/>
    </location>
</feature>
<feature type="transmembrane region" description="Helical" evidence="6">
    <location>
        <begin position="96"/>
        <end position="115"/>
    </location>
</feature>
<evidence type="ECO:0008006" key="9">
    <source>
        <dbReference type="Google" id="ProtNLM"/>
    </source>
</evidence>
<dbReference type="InterPro" id="IPR012506">
    <property type="entry name" value="TMEM86B-like"/>
</dbReference>
<dbReference type="Pfam" id="PF07947">
    <property type="entry name" value="YhhN"/>
    <property type="match status" value="1"/>
</dbReference>
<dbReference type="GO" id="GO:0016787">
    <property type="term" value="F:hydrolase activity"/>
    <property type="evidence" value="ECO:0007669"/>
    <property type="project" value="TreeGrafter"/>
</dbReference>